<dbReference type="InParanoid" id="A0A4W3GW40"/>
<feature type="domain" description="Rho-GAP" evidence="35">
    <location>
        <begin position="354"/>
        <end position="544"/>
    </location>
</feature>
<evidence type="ECO:0000256" key="3">
    <source>
        <dbReference type="ARBA" id="ARBA00004214"/>
    </source>
</evidence>
<evidence type="ECO:0000256" key="2">
    <source>
        <dbReference type="ARBA" id="ARBA00004186"/>
    </source>
</evidence>
<evidence type="ECO:0000313" key="37">
    <source>
        <dbReference type="Proteomes" id="UP000314986"/>
    </source>
</evidence>
<evidence type="ECO:0000256" key="14">
    <source>
        <dbReference type="ARBA" id="ARBA00022618"/>
    </source>
</evidence>
<evidence type="ECO:0000259" key="35">
    <source>
        <dbReference type="PROSITE" id="PS50238"/>
    </source>
</evidence>
<keyword evidence="37" id="KW-1185">Reference proteome</keyword>
<dbReference type="Gene3D" id="1.10.555.10">
    <property type="entry name" value="Rho GTPase activation protein"/>
    <property type="match status" value="1"/>
</dbReference>
<keyword evidence="12" id="KW-1017">Isopeptide bond</keyword>
<evidence type="ECO:0000256" key="9">
    <source>
        <dbReference type="ARBA" id="ARBA00022473"/>
    </source>
</evidence>
<dbReference type="SMART" id="SM00109">
    <property type="entry name" value="C1"/>
    <property type="match status" value="1"/>
</dbReference>
<evidence type="ECO:0000256" key="26">
    <source>
        <dbReference type="ARBA" id="ARBA00023212"/>
    </source>
</evidence>
<dbReference type="Ensembl" id="ENSCMIT00000007405.1">
    <property type="protein sequence ID" value="ENSCMIP00000007182.1"/>
    <property type="gene ID" value="ENSCMIG00000003986.1"/>
</dbReference>
<dbReference type="SUPFAM" id="SSF57889">
    <property type="entry name" value="Cysteine-rich domain"/>
    <property type="match status" value="1"/>
</dbReference>
<feature type="compositionally biased region" description="Low complexity" evidence="33">
    <location>
        <begin position="593"/>
        <end position="604"/>
    </location>
</feature>
<dbReference type="GO" id="GO:0001669">
    <property type="term" value="C:acrosomal vesicle"/>
    <property type="evidence" value="ECO:0007669"/>
    <property type="project" value="UniProtKB-SubCell"/>
</dbReference>
<gene>
    <name evidence="36" type="primary">racgap1</name>
</gene>
<dbReference type="CDD" id="cd04382">
    <property type="entry name" value="RhoGAP_MgcRacGAP"/>
    <property type="match status" value="1"/>
</dbReference>
<dbReference type="STRING" id="7868.ENSCMIP00000007182"/>
<dbReference type="OMA" id="FWEQYIV"/>
<dbReference type="FunFam" id="1.10.555.10:FF:000034">
    <property type="entry name" value="Rac GTPase-activating protein 1"/>
    <property type="match status" value="1"/>
</dbReference>
<dbReference type="OrthoDB" id="2218807at2759"/>
<dbReference type="GO" id="GO:0000281">
    <property type="term" value="P:mitotic cytokinesis"/>
    <property type="evidence" value="ECO:0007669"/>
    <property type="project" value="TreeGrafter"/>
</dbReference>
<evidence type="ECO:0000313" key="36">
    <source>
        <dbReference type="Ensembl" id="ENSCMIP00000007182.1"/>
    </source>
</evidence>
<dbReference type="InterPro" id="IPR000198">
    <property type="entry name" value="RhoGAP_dom"/>
</dbReference>
<dbReference type="GeneID" id="103190760"/>
<evidence type="ECO:0000256" key="5">
    <source>
        <dbReference type="ARBA" id="ARBA00004413"/>
    </source>
</evidence>
<evidence type="ECO:0000256" key="20">
    <source>
        <dbReference type="ARBA" id="ARBA00022871"/>
    </source>
</evidence>
<evidence type="ECO:0000256" key="30">
    <source>
        <dbReference type="ARBA" id="ARBA00067896"/>
    </source>
</evidence>
<evidence type="ECO:0000256" key="6">
    <source>
        <dbReference type="ARBA" id="ARBA00004626"/>
    </source>
</evidence>
<evidence type="ECO:0000256" key="17">
    <source>
        <dbReference type="ARBA" id="ARBA00022782"/>
    </source>
</evidence>
<evidence type="ECO:0000259" key="34">
    <source>
        <dbReference type="PROSITE" id="PS50081"/>
    </source>
</evidence>
<dbReference type="SUPFAM" id="SSF48350">
    <property type="entry name" value="GTPase activation domain, GAP"/>
    <property type="match status" value="1"/>
</dbReference>
<evidence type="ECO:0000256" key="10">
    <source>
        <dbReference type="ARBA" id="ARBA00022475"/>
    </source>
</evidence>
<dbReference type="Proteomes" id="UP000314986">
    <property type="component" value="Unassembled WGS sequence"/>
</dbReference>
<accession>A0A4W3GW40</accession>
<feature type="region of interest" description="Disordered" evidence="33">
    <location>
        <begin position="255"/>
        <end position="287"/>
    </location>
</feature>
<evidence type="ECO:0000256" key="29">
    <source>
        <dbReference type="ARBA" id="ARBA00023329"/>
    </source>
</evidence>
<keyword evidence="18" id="KW-0862">Zinc</keyword>
<dbReference type="PROSITE" id="PS00479">
    <property type="entry name" value="ZF_DAG_PE_1"/>
    <property type="match status" value="1"/>
</dbReference>
<dbReference type="PANTHER" id="PTHR46199:SF3">
    <property type="entry name" value="RAC GTPASE-ACTIVATING PROTEIN 1"/>
    <property type="match status" value="1"/>
</dbReference>
<keyword evidence="29" id="KW-0968">Cytoplasmic vesicle</keyword>
<keyword evidence="22 32" id="KW-0175">Coiled coil</keyword>
<comment type="subcellular location">
    <subcellularLocation>
        <location evidence="5">Cell membrane</location>
        <topology evidence="5">Peripheral membrane protein</topology>
        <orientation evidence="5">Cytoplasmic side</orientation>
    </subcellularLocation>
    <subcellularLocation>
        <location evidence="6">Cleavage furrow</location>
    </subcellularLocation>
    <subcellularLocation>
        <location evidence="2">Cytoplasm</location>
        <location evidence="2">Cytoskeleton</location>
        <location evidence="2">Spindle</location>
    </subcellularLocation>
    <subcellularLocation>
        <location evidence="4">Cytoplasmic vesicle</location>
        <location evidence="4">Secretory vesicle</location>
        <location evidence="4">Acrosome</location>
    </subcellularLocation>
    <subcellularLocation>
        <location evidence="3">Midbody</location>
    </subcellularLocation>
    <subcellularLocation>
        <location evidence="1">Nucleus</location>
    </subcellularLocation>
</comment>
<evidence type="ECO:0000256" key="23">
    <source>
        <dbReference type="ARBA" id="ARBA00023065"/>
    </source>
</evidence>
<dbReference type="PANTHER" id="PTHR46199">
    <property type="entry name" value="RAC GTPASE-ACTIVATING PROTEIN 1"/>
    <property type="match status" value="1"/>
</dbReference>
<evidence type="ECO:0000256" key="21">
    <source>
        <dbReference type="ARBA" id="ARBA00022990"/>
    </source>
</evidence>
<keyword evidence="11" id="KW-0963">Cytoplasm</keyword>
<sequence>METAMVSLRSMFDQLLRQVEVLNEGIEPQFIQLAKNFEECRRKWQKTELELAHAKERLTKTETERGALDVKLKHARNQVDVEMKRRQKSETECERLERQIQLIRELLIAEGSVSIQLNEEQKSALAFLNPKGSNSNGQTSQRRLSTIDESASILSHSDISYDKTDDSLDWDSSVVKTSKLKKREKRCSSRVLIDVQPAPAKRSRSTEKGNDSIIAKTTLTLPNDGGPIEAVSTIETVPYWTRSRRRTATLQGLNYEITSDTPSSNMPSSTKKTDSEPSDNCSTPQNGGMRLHEFVSKTVIKPESCVPCGKRIKFGKLALKCRDCRVVSHPECRDRCPLPCIPTLLGTPVKIGEGILSDFTSHTPPMIPSIVVHCVSEIEQRGLSETGLYRISGCDRTVKELKEKFLRSKTMPLLSKIDDIHAICGLLKDFLRNLKEPIVTFRLYSAFVEAAEISDDDNSIAAMYRCVSELPRPNRDTLAFLIIHLQRVAKSPKCKMDASNLARVFGPTIVGYSSPELDPMSMLRETKQQPKVVERLLSLPVEYWSQFMMVEQENTNPMQVIENCNAYCTPDLKVSMLGPLTTPEHQLIGKTPSSSSLSARVKSSLTRTTPKFGSKSKSSININRNGNFFASPMLK</sequence>
<keyword evidence="25" id="KW-0472">Membrane</keyword>
<dbReference type="KEGG" id="cmk:103190760"/>
<keyword evidence="27" id="KW-0539">Nucleus</keyword>
<keyword evidence="24" id="KW-0446">Lipid-binding</keyword>
<dbReference type="PROSITE" id="PS50081">
    <property type="entry name" value="ZF_DAG_PE_2"/>
    <property type="match status" value="1"/>
</dbReference>
<evidence type="ECO:0000256" key="28">
    <source>
        <dbReference type="ARBA" id="ARBA00023306"/>
    </source>
</evidence>
<evidence type="ECO:0000256" key="31">
    <source>
        <dbReference type="ARBA" id="ARBA00075869"/>
    </source>
</evidence>
<dbReference type="GO" id="GO:0007266">
    <property type="term" value="P:Rho protein signal transduction"/>
    <property type="evidence" value="ECO:0007669"/>
    <property type="project" value="TreeGrafter"/>
</dbReference>
<feature type="compositionally biased region" description="Polar residues" evidence="33">
    <location>
        <begin position="255"/>
        <end position="270"/>
    </location>
</feature>
<dbReference type="Gene3D" id="3.30.60.20">
    <property type="match status" value="1"/>
</dbReference>
<dbReference type="CDD" id="cd20821">
    <property type="entry name" value="C1_MgcRacGAP"/>
    <property type="match status" value="1"/>
</dbReference>
<keyword evidence="16" id="KW-0863">Zinc-finger</keyword>
<name>A0A4W3GW40_CALMI</name>
<keyword evidence="14" id="KW-0132">Cell division</keyword>
<evidence type="ECO:0000256" key="8">
    <source>
        <dbReference type="ARBA" id="ARBA00022468"/>
    </source>
</evidence>
<dbReference type="InterPro" id="IPR046349">
    <property type="entry name" value="C1-like_sf"/>
</dbReference>
<dbReference type="GO" id="GO:0007283">
    <property type="term" value="P:spermatogenesis"/>
    <property type="evidence" value="ECO:0007669"/>
    <property type="project" value="UniProtKB-KW"/>
</dbReference>
<keyword evidence="10" id="KW-1003">Cell membrane</keyword>
<evidence type="ECO:0000256" key="1">
    <source>
        <dbReference type="ARBA" id="ARBA00004123"/>
    </source>
</evidence>
<dbReference type="InterPro" id="IPR008936">
    <property type="entry name" value="Rho_GTPase_activation_prot"/>
</dbReference>
<keyword evidence="26" id="KW-0206">Cytoskeleton</keyword>
<dbReference type="GO" id="GO:0006811">
    <property type="term" value="P:monoatomic ion transport"/>
    <property type="evidence" value="ECO:0007669"/>
    <property type="project" value="UniProtKB-KW"/>
</dbReference>
<keyword evidence="19" id="KW-0832">Ubl conjugation</keyword>
<keyword evidence="23" id="KW-0406">Ion transport</keyword>
<evidence type="ECO:0000256" key="16">
    <source>
        <dbReference type="ARBA" id="ARBA00022771"/>
    </source>
</evidence>
<feature type="coiled-coil region" evidence="32">
    <location>
        <begin position="72"/>
        <end position="106"/>
    </location>
</feature>
<keyword evidence="7" id="KW-0813">Transport</keyword>
<reference evidence="37" key="2">
    <citation type="journal article" date="2007" name="PLoS Biol.">
        <title>Survey sequencing and comparative analysis of the elephant shark (Callorhinchus milii) genome.</title>
        <authorList>
            <person name="Venkatesh B."/>
            <person name="Kirkness E.F."/>
            <person name="Loh Y.H."/>
            <person name="Halpern A.L."/>
            <person name="Lee A.P."/>
            <person name="Johnson J."/>
            <person name="Dandona N."/>
            <person name="Viswanathan L.D."/>
            <person name="Tay A."/>
            <person name="Venter J.C."/>
            <person name="Strausberg R.L."/>
            <person name="Brenner S."/>
        </authorList>
    </citation>
    <scope>NUCLEOTIDE SEQUENCE [LARGE SCALE GENOMIC DNA]</scope>
</reference>
<feature type="domain" description="Phorbol-ester/DAG-type" evidence="34">
    <location>
        <begin position="291"/>
        <end position="340"/>
    </location>
</feature>
<evidence type="ECO:0000256" key="18">
    <source>
        <dbReference type="ARBA" id="ARBA00022833"/>
    </source>
</evidence>
<dbReference type="CTD" id="29127"/>
<keyword evidence="17" id="KW-0221">Differentiation</keyword>
<dbReference type="GO" id="GO:0005096">
    <property type="term" value="F:GTPase activator activity"/>
    <property type="evidence" value="ECO:0007669"/>
    <property type="project" value="UniProtKB-KW"/>
</dbReference>
<dbReference type="GO" id="GO:0030496">
    <property type="term" value="C:midbody"/>
    <property type="evidence" value="ECO:0007669"/>
    <property type="project" value="UniProtKB-SubCell"/>
</dbReference>
<protein>
    <recommendedName>
        <fullName evidence="30">Rac GTPase-activating protein 1</fullName>
    </recommendedName>
    <alternativeName>
        <fullName evidence="31">Male germ cell RacGap</fullName>
    </alternativeName>
</protein>
<dbReference type="GO" id="GO:0008270">
    <property type="term" value="F:zinc ion binding"/>
    <property type="evidence" value="ECO:0007669"/>
    <property type="project" value="UniProtKB-KW"/>
</dbReference>
<dbReference type="GO" id="GO:0051233">
    <property type="term" value="C:spindle midzone"/>
    <property type="evidence" value="ECO:0007669"/>
    <property type="project" value="TreeGrafter"/>
</dbReference>
<dbReference type="GeneTree" id="ENSGT00940000154610"/>
<dbReference type="GO" id="GO:0051256">
    <property type="term" value="P:mitotic spindle midzone assembly"/>
    <property type="evidence" value="ECO:0007669"/>
    <property type="project" value="TreeGrafter"/>
</dbReference>
<dbReference type="AlphaFoldDB" id="A0A4W3GW40"/>
<organism evidence="36 37">
    <name type="scientific">Callorhinchus milii</name>
    <name type="common">Ghost shark</name>
    <dbReference type="NCBI Taxonomy" id="7868"/>
    <lineage>
        <taxon>Eukaryota</taxon>
        <taxon>Metazoa</taxon>
        <taxon>Chordata</taxon>
        <taxon>Craniata</taxon>
        <taxon>Vertebrata</taxon>
        <taxon>Chondrichthyes</taxon>
        <taxon>Holocephali</taxon>
        <taxon>Chimaeriformes</taxon>
        <taxon>Callorhinchidae</taxon>
        <taxon>Callorhinchus</taxon>
    </lineage>
</organism>
<dbReference type="GO" id="GO:0032154">
    <property type="term" value="C:cleavage furrow"/>
    <property type="evidence" value="ECO:0007669"/>
    <property type="project" value="UniProtKB-SubCell"/>
</dbReference>
<reference evidence="36" key="4">
    <citation type="submission" date="2025-08" db="UniProtKB">
        <authorList>
            <consortium name="Ensembl"/>
        </authorList>
    </citation>
    <scope>IDENTIFICATION</scope>
</reference>
<proteinExistence type="predicted"/>
<evidence type="ECO:0000256" key="7">
    <source>
        <dbReference type="ARBA" id="ARBA00022448"/>
    </source>
</evidence>
<dbReference type="FunFam" id="3.30.60.20:FF:000033">
    <property type="entry name" value="Rac GTPase-activating protein 1"/>
    <property type="match status" value="1"/>
</dbReference>
<reference evidence="36" key="5">
    <citation type="submission" date="2025-09" db="UniProtKB">
        <authorList>
            <consortium name="Ensembl"/>
        </authorList>
    </citation>
    <scope>IDENTIFICATION</scope>
</reference>
<feature type="region of interest" description="Disordered" evidence="33">
    <location>
        <begin position="588"/>
        <end position="619"/>
    </location>
</feature>
<evidence type="ECO:0000256" key="15">
    <source>
        <dbReference type="ARBA" id="ARBA00022723"/>
    </source>
</evidence>
<dbReference type="GO" id="GO:0097149">
    <property type="term" value="C:centralspindlin complex"/>
    <property type="evidence" value="ECO:0007669"/>
    <property type="project" value="TreeGrafter"/>
</dbReference>
<reference evidence="37" key="1">
    <citation type="journal article" date="2006" name="Science">
        <title>Ancient noncoding elements conserved in the human genome.</title>
        <authorList>
            <person name="Venkatesh B."/>
            <person name="Kirkness E.F."/>
            <person name="Loh Y.H."/>
            <person name="Halpern A.L."/>
            <person name="Lee A.P."/>
            <person name="Johnson J."/>
            <person name="Dandona N."/>
            <person name="Viswanathan L.D."/>
            <person name="Tay A."/>
            <person name="Venter J.C."/>
            <person name="Strausberg R.L."/>
            <person name="Brenner S."/>
        </authorList>
    </citation>
    <scope>NUCLEOTIDE SEQUENCE [LARGE SCALE GENOMIC DNA]</scope>
</reference>
<evidence type="ECO:0000256" key="27">
    <source>
        <dbReference type="ARBA" id="ARBA00023242"/>
    </source>
</evidence>
<evidence type="ECO:0000256" key="33">
    <source>
        <dbReference type="SAM" id="MobiDB-lite"/>
    </source>
</evidence>
<keyword evidence="20" id="KW-0744">Spermatogenesis</keyword>
<dbReference type="InterPro" id="IPR002219">
    <property type="entry name" value="PKC_DAG/PE"/>
</dbReference>
<evidence type="ECO:0000256" key="24">
    <source>
        <dbReference type="ARBA" id="ARBA00023121"/>
    </source>
</evidence>
<keyword evidence="8" id="KW-0343">GTPase activation</keyword>
<dbReference type="GO" id="GO:0005634">
    <property type="term" value="C:nucleus"/>
    <property type="evidence" value="ECO:0007669"/>
    <property type="project" value="UniProtKB-SubCell"/>
</dbReference>
<dbReference type="Pfam" id="PF00620">
    <property type="entry name" value="RhoGAP"/>
    <property type="match status" value="1"/>
</dbReference>
<dbReference type="PROSITE" id="PS50238">
    <property type="entry name" value="RHOGAP"/>
    <property type="match status" value="1"/>
</dbReference>
<evidence type="ECO:0000256" key="4">
    <source>
        <dbReference type="ARBA" id="ARBA00004218"/>
    </source>
</evidence>
<dbReference type="GO" id="GO:0030154">
    <property type="term" value="P:cell differentiation"/>
    <property type="evidence" value="ECO:0007669"/>
    <property type="project" value="UniProtKB-KW"/>
</dbReference>
<keyword evidence="9" id="KW-0217">Developmental protein</keyword>
<reference evidence="37" key="3">
    <citation type="journal article" date="2014" name="Nature">
        <title>Elephant shark genome provides unique insights into gnathostome evolution.</title>
        <authorList>
            <consortium name="International Elephant Shark Genome Sequencing Consortium"/>
            <person name="Venkatesh B."/>
            <person name="Lee A.P."/>
            <person name="Ravi V."/>
            <person name="Maurya A.K."/>
            <person name="Lian M.M."/>
            <person name="Swann J.B."/>
            <person name="Ohta Y."/>
            <person name="Flajnik M.F."/>
            <person name="Sutoh Y."/>
            <person name="Kasahara M."/>
            <person name="Hoon S."/>
            <person name="Gangu V."/>
            <person name="Roy S.W."/>
            <person name="Irimia M."/>
            <person name="Korzh V."/>
            <person name="Kondrychyn I."/>
            <person name="Lim Z.W."/>
            <person name="Tay B.H."/>
            <person name="Tohari S."/>
            <person name="Kong K.W."/>
            <person name="Ho S."/>
            <person name="Lorente-Galdos B."/>
            <person name="Quilez J."/>
            <person name="Marques-Bonet T."/>
            <person name="Raney B.J."/>
            <person name="Ingham P.W."/>
            <person name="Tay A."/>
            <person name="Hillier L.W."/>
            <person name="Minx P."/>
            <person name="Boehm T."/>
            <person name="Wilson R.K."/>
            <person name="Brenner S."/>
            <person name="Warren W.C."/>
        </authorList>
    </citation>
    <scope>NUCLEOTIDE SEQUENCE [LARGE SCALE GENOMIC DNA]</scope>
</reference>
<evidence type="ECO:0000256" key="32">
    <source>
        <dbReference type="SAM" id="Coils"/>
    </source>
</evidence>
<evidence type="ECO:0000256" key="25">
    <source>
        <dbReference type="ARBA" id="ARBA00023136"/>
    </source>
</evidence>
<keyword evidence="28" id="KW-0131">Cell cycle</keyword>
<evidence type="ECO:0000256" key="19">
    <source>
        <dbReference type="ARBA" id="ARBA00022843"/>
    </source>
</evidence>
<keyword evidence="15" id="KW-0479">Metal-binding</keyword>
<evidence type="ECO:0000256" key="12">
    <source>
        <dbReference type="ARBA" id="ARBA00022499"/>
    </source>
</evidence>
<dbReference type="GO" id="GO:0008289">
    <property type="term" value="F:lipid binding"/>
    <property type="evidence" value="ECO:0007669"/>
    <property type="project" value="UniProtKB-KW"/>
</dbReference>
<evidence type="ECO:0000256" key="13">
    <source>
        <dbReference type="ARBA" id="ARBA00022553"/>
    </source>
</evidence>
<keyword evidence="13" id="KW-0597">Phosphoprotein</keyword>
<evidence type="ECO:0000256" key="11">
    <source>
        <dbReference type="ARBA" id="ARBA00022490"/>
    </source>
</evidence>
<evidence type="ECO:0000256" key="22">
    <source>
        <dbReference type="ARBA" id="ARBA00023054"/>
    </source>
</evidence>
<dbReference type="SMART" id="SM00324">
    <property type="entry name" value="RhoGAP"/>
    <property type="match status" value="1"/>
</dbReference>
<dbReference type="Pfam" id="PF00130">
    <property type="entry name" value="C1_1"/>
    <property type="match status" value="1"/>
</dbReference>
<keyword evidence="21" id="KW-0007">Acetylation</keyword>